<evidence type="ECO:0000256" key="6">
    <source>
        <dbReference type="ARBA" id="ARBA00023136"/>
    </source>
</evidence>
<feature type="transmembrane region" description="Helical" evidence="8">
    <location>
        <begin position="388"/>
        <end position="407"/>
    </location>
</feature>
<keyword evidence="5 8" id="KW-1133">Transmembrane helix</keyword>
<evidence type="ECO:0000256" key="7">
    <source>
        <dbReference type="ARBA" id="ARBA00023315"/>
    </source>
</evidence>
<dbReference type="Pfam" id="PF19040">
    <property type="entry name" value="SGNH"/>
    <property type="match status" value="1"/>
</dbReference>
<proteinExistence type="predicted"/>
<feature type="transmembrane region" description="Helical" evidence="8">
    <location>
        <begin position="225"/>
        <end position="248"/>
    </location>
</feature>
<dbReference type="InterPro" id="IPR002656">
    <property type="entry name" value="Acyl_transf_3_dom"/>
</dbReference>
<keyword evidence="4 8" id="KW-0812">Transmembrane</keyword>
<dbReference type="GO" id="GO:0016747">
    <property type="term" value="F:acyltransferase activity, transferring groups other than amino-acyl groups"/>
    <property type="evidence" value="ECO:0007669"/>
    <property type="project" value="InterPro"/>
</dbReference>
<keyword evidence="6 8" id="KW-0472">Membrane</keyword>
<dbReference type="EMBL" id="NASK01000034">
    <property type="protein sequence ID" value="OTQ54476.1"/>
    <property type="molecule type" value="Genomic_DNA"/>
</dbReference>
<feature type="transmembrane region" description="Helical" evidence="8">
    <location>
        <begin position="196"/>
        <end position="213"/>
    </location>
</feature>
<evidence type="ECO:0000256" key="3">
    <source>
        <dbReference type="ARBA" id="ARBA00022679"/>
    </source>
</evidence>
<dbReference type="AlphaFoldDB" id="A0A242NXP4"/>
<evidence type="ECO:0000313" key="12">
    <source>
        <dbReference type="Proteomes" id="UP000194968"/>
    </source>
</evidence>
<feature type="domain" description="Acyltransferase 3" evidence="9">
    <location>
        <begin position="28"/>
        <end position="370"/>
    </location>
</feature>
<name>A0A242NXP4_9GAMM</name>
<feature type="transmembrane region" description="Helical" evidence="8">
    <location>
        <begin position="6"/>
        <end position="23"/>
    </location>
</feature>
<organism evidence="11 12">
    <name type="scientific">Gilliamella apis</name>
    <dbReference type="NCBI Taxonomy" id="1970738"/>
    <lineage>
        <taxon>Bacteria</taxon>
        <taxon>Pseudomonadati</taxon>
        <taxon>Pseudomonadota</taxon>
        <taxon>Gammaproteobacteria</taxon>
        <taxon>Orbales</taxon>
        <taxon>Orbaceae</taxon>
        <taxon>Gilliamella</taxon>
    </lineage>
</organism>
<evidence type="ECO:0000256" key="1">
    <source>
        <dbReference type="ARBA" id="ARBA00004651"/>
    </source>
</evidence>
<feature type="transmembrane region" description="Helical" evidence="8">
    <location>
        <begin position="260"/>
        <end position="280"/>
    </location>
</feature>
<dbReference type="InterPro" id="IPR036514">
    <property type="entry name" value="SGNH_hydro_sf"/>
</dbReference>
<evidence type="ECO:0000256" key="2">
    <source>
        <dbReference type="ARBA" id="ARBA00022475"/>
    </source>
</evidence>
<dbReference type="InterPro" id="IPR043968">
    <property type="entry name" value="SGNH"/>
</dbReference>
<reference evidence="11 12" key="1">
    <citation type="submission" date="2017-03" db="EMBL/GenBank/DDBJ databases">
        <title>Comparative genomics of honeybee gut symbionts reveal geographically distinct and subgroup specific antibiotic resistance.</title>
        <authorList>
            <person name="Ludvigsen J."/>
            <person name="Porcellato D."/>
            <person name="Labee-Lund T.M."/>
            <person name="Amdam G.V."/>
            <person name="Rudi K."/>
        </authorList>
    </citation>
    <scope>NUCLEOTIDE SEQUENCE [LARGE SCALE GENOMIC DNA]</scope>
    <source>
        <strain evidence="11 12">A-4-12</strain>
    </source>
</reference>
<evidence type="ECO:0000256" key="5">
    <source>
        <dbReference type="ARBA" id="ARBA00022989"/>
    </source>
</evidence>
<sequence>MHNITFLLYFIITFNIFIMIMSLKYRPDIDGLRAIAVLSVIVFHLNSHWLHGGFIGVDVFFVISGYLITKIIYTDIINHQFSFKVFYQRRINRILPVFFVVMFTTAFVAWYMLLPDDFMLFLKSLKSTTYFWENMFFAQNTGGYWDKSAETMPILHTWSLAVEEQFYIFFPFVLLLLTGIRYQTKTKLIKLSRNNILFILVVVALVSFALAQLSPKSLILSKYNYYSLVTGRAGELLIGGIIGILSVQQSSSNNNQTPNLLIKNCLSIIGFLMMVLSIIFLSEKRLFPSFWAIIPTVGTALVISCYDKRTVIAKLLSIKPLVFIGTISYSLYLWHWPIIVLTKLYLFVDNLTTITQYLGIIILIIVLSLFSFYLVERPCRKHRRSFKFSFFTYYLIPFVIIGGGYYLQYKTQFLNFRYSSEQYKNYVDLNIKALNDGASDKCNSQFPNWIKFTDNQCNIYENDELDSIAVIGDSHAGHLYYGLRRNLENGVLVFPASCALPFYNMSDTNENDPQFKVRYRNTELINSAYDYVIKNEKITTVFLAHHPNCSFHFVVDINDKNLNNHDVAIENGMRRSLSMLTESGKKVILVKDNPALPFDPYQCVIKMMRTGKNECSFDANIHKNNSVLSDYNNIIDKVLLDYPKASSINLSDYLCDKDKCYVATESLLYLDRNHLNKNGSNVVVKKMIPDLEKLGLKKR</sequence>
<feature type="transmembrane region" description="Helical" evidence="8">
    <location>
        <begin position="356"/>
        <end position="376"/>
    </location>
</feature>
<evidence type="ECO:0000259" key="9">
    <source>
        <dbReference type="Pfam" id="PF01757"/>
    </source>
</evidence>
<feature type="domain" description="SGNH" evidence="10">
    <location>
        <begin position="454"/>
        <end position="687"/>
    </location>
</feature>
<keyword evidence="2" id="KW-1003">Cell membrane</keyword>
<protein>
    <recommendedName>
        <fullName evidence="13">Acyltransferase</fullName>
    </recommendedName>
</protein>
<dbReference type="Pfam" id="PF01757">
    <property type="entry name" value="Acyl_transf_3"/>
    <property type="match status" value="1"/>
</dbReference>
<dbReference type="GO" id="GO:0009103">
    <property type="term" value="P:lipopolysaccharide biosynthetic process"/>
    <property type="evidence" value="ECO:0007669"/>
    <property type="project" value="TreeGrafter"/>
</dbReference>
<keyword evidence="3" id="KW-0808">Transferase</keyword>
<dbReference type="Proteomes" id="UP000194968">
    <property type="component" value="Unassembled WGS sequence"/>
</dbReference>
<dbReference type="Gene3D" id="3.40.50.1110">
    <property type="entry name" value="SGNH hydrolase"/>
    <property type="match status" value="1"/>
</dbReference>
<feature type="transmembrane region" description="Helical" evidence="8">
    <location>
        <begin position="53"/>
        <end position="73"/>
    </location>
</feature>
<feature type="transmembrane region" description="Helical" evidence="8">
    <location>
        <begin position="318"/>
        <end position="336"/>
    </location>
</feature>
<evidence type="ECO:0000259" key="10">
    <source>
        <dbReference type="Pfam" id="PF19040"/>
    </source>
</evidence>
<comment type="caution">
    <text evidence="11">The sequence shown here is derived from an EMBL/GenBank/DDBJ whole genome shotgun (WGS) entry which is preliminary data.</text>
</comment>
<dbReference type="SUPFAM" id="SSF52266">
    <property type="entry name" value="SGNH hydrolase"/>
    <property type="match status" value="1"/>
</dbReference>
<feature type="transmembrane region" description="Helical" evidence="8">
    <location>
        <begin position="94"/>
        <end position="113"/>
    </location>
</feature>
<evidence type="ECO:0000256" key="4">
    <source>
        <dbReference type="ARBA" id="ARBA00022692"/>
    </source>
</evidence>
<evidence type="ECO:0000256" key="8">
    <source>
        <dbReference type="SAM" id="Phobius"/>
    </source>
</evidence>
<evidence type="ECO:0000313" key="11">
    <source>
        <dbReference type="EMBL" id="OTQ54476.1"/>
    </source>
</evidence>
<comment type="subcellular location">
    <subcellularLocation>
        <location evidence="1">Cell membrane</location>
        <topology evidence="1">Multi-pass membrane protein</topology>
    </subcellularLocation>
</comment>
<keyword evidence="7" id="KW-0012">Acyltransferase</keyword>
<dbReference type="GO" id="GO:0016788">
    <property type="term" value="F:hydrolase activity, acting on ester bonds"/>
    <property type="evidence" value="ECO:0007669"/>
    <property type="project" value="UniProtKB-ARBA"/>
</dbReference>
<evidence type="ECO:0008006" key="13">
    <source>
        <dbReference type="Google" id="ProtNLM"/>
    </source>
</evidence>
<dbReference type="PANTHER" id="PTHR23028:SF53">
    <property type="entry name" value="ACYL_TRANSF_3 DOMAIN-CONTAINING PROTEIN"/>
    <property type="match status" value="1"/>
</dbReference>
<dbReference type="GO" id="GO:0005886">
    <property type="term" value="C:plasma membrane"/>
    <property type="evidence" value="ECO:0007669"/>
    <property type="project" value="UniProtKB-SubCell"/>
</dbReference>
<feature type="transmembrane region" description="Helical" evidence="8">
    <location>
        <begin position="286"/>
        <end position="306"/>
    </location>
</feature>
<gene>
    <name evidence="11" type="ORF">B6D06_00215</name>
</gene>
<dbReference type="InterPro" id="IPR050879">
    <property type="entry name" value="Acyltransferase_3"/>
</dbReference>
<accession>A0A242NXP4</accession>
<dbReference type="OrthoDB" id="9767863at2"/>
<dbReference type="PANTHER" id="PTHR23028">
    <property type="entry name" value="ACETYLTRANSFERASE"/>
    <property type="match status" value="1"/>
</dbReference>